<dbReference type="PRINTS" id="PR00344">
    <property type="entry name" value="BCTRLSENSOR"/>
</dbReference>
<feature type="transmembrane region" description="Helical" evidence="12">
    <location>
        <begin position="244"/>
        <end position="260"/>
    </location>
</feature>
<dbReference type="SUPFAM" id="SSF55874">
    <property type="entry name" value="ATPase domain of HSP90 chaperone/DNA topoisomerase II/histidine kinase"/>
    <property type="match status" value="2"/>
</dbReference>
<dbReference type="SMART" id="SM00387">
    <property type="entry name" value="HATPase_c"/>
    <property type="match status" value="2"/>
</dbReference>
<dbReference type="InterPro" id="IPR003594">
    <property type="entry name" value="HATPase_dom"/>
</dbReference>
<evidence type="ECO:0000256" key="1">
    <source>
        <dbReference type="ARBA" id="ARBA00000085"/>
    </source>
</evidence>
<feature type="domain" description="Response regulatory" evidence="14">
    <location>
        <begin position="707"/>
        <end position="824"/>
    </location>
</feature>
<evidence type="ECO:0000256" key="12">
    <source>
        <dbReference type="SAM" id="Phobius"/>
    </source>
</evidence>
<dbReference type="InterPro" id="IPR008979">
    <property type="entry name" value="Galactose-bd-like_sf"/>
</dbReference>
<evidence type="ECO:0000256" key="3">
    <source>
        <dbReference type="ARBA" id="ARBA00012438"/>
    </source>
</evidence>
<dbReference type="SMART" id="SM00448">
    <property type="entry name" value="REC"/>
    <property type="match status" value="1"/>
</dbReference>
<feature type="transmembrane region" description="Helical" evidence="12">
    <location>
        <begin position="308"/>
        <end position="331"/>
    </location>
</feature>
<dbReference type="Pfam" id="PF00512">
    <property type="entry name" value="HisKA"/>
    <property type="match status" value="1"/>
</dbReference>
<protein>
    <recommendedName>
        <fullName evidence="10">Circadian input-output histidine kinase CikA</fullName>
        <ecNumber evidence="3">2.7.13.3</ecNumber>
    </recommendedName>
</protein>
<evidence type="ECO:0000256" key="9">
    <source>
        <dbReference type="ARBA" id="ARBA00023012"/>
    </source>
</evidence>
<evidence type="ECO:0000256" key="5">
    <source>
        <dbReference type="ARBA" id="ARBA00022679"/>
    </source>
</evidence>
<evidence type="ECO:0000256" key="11">
    <source>
        <dbReference type="PROSITE-ProRule" id="PRU00169"/>
    </source>
</evidence>
<name>A0A2W0CBN9_9BACL</name>
<dbReference type="Gene3D" id="2.60.120.260">
    <property type="entry name" value="Galactose-binding domain-like"/>
    <property type="match status" value="1"/>
</dbReference>
<dbReference type="Proteomes" id="UP000247459">
    <property type="component" value="Unassembled WGS sequence"/>
</dbReference>
<dbReference type="Pfam" id="PF02518">
    <property type="entry name" value="HATPase_c"/>
    <property type="match status" value="2"/>
</dbReference>
<dbReference type="EC" id="2.7.13.3" evidence="3"/>
<feature type="domain" description="Histidine kinase" evidence="13">
    <location>
        <begin position="935"/>
        <end position="1034"/>
    </location>
</feature>
<sequence>MLPSFTPIKKIISRHRMAWLILIYLAALIGVRFFWYTEFSPPNQPHATQGELDLSYWKFTDQQTITLNGEWNFIPGTFIQPSTSFRDASHSANLTEVPSTFNDTSPESNFGTYRLRVLLPTSNASYGIHIPEIKTAYRLYVNGSLLYESGHPDDNPVGTISKVVPYTGNFTVEQSTMDIVIHVSNFHYHNKGGIIQSIKFGTPSAVLNEIHFSENMQLLVGIILLLHMLYIVILLFVGHRQKELLYFAGIILFALLVTLIDDDKMLLQWLPINFEWAVRMRIIGYSALCYCLVLCTKHLLGVQSFKKLIFIFSIFFYTYVSITLFFPISWLDYTSKILGIFMVIAILLVPIISRQAVRSGQEAATSILLAGIAVSFNIAFSGLFKSWFNKDLPYYPIDLIVAFVVFASFWFVRFTKTAIRAEKQAEALKKVDKQKDEFLANTSHELRNPLHAIINMAQSIIIRKSSKLDTPDQEDLMLITKVGQRMSHLLDDLIDITLLKDSRITLEPTSVSLPAVAKGVVHMLNYMTVDKNVQLHNEIPDTLPNVAADENRLTQIMFNLVHNALKYTKDGRVSLRAETLNDAVYVHIIDTGIGIDEELQQRIFSPYEQADSSITSPGSGLGLGLSISKNLVELHGGTLELTSKIGQGSVFTFSLPLADAVPAVKGVQNGEELESHFNHLGSDVMEAAMEAAVSSENRYKVDHIKGSILIVDDDAINLKVIKSLLELDNYEVTAVNSAQEALRQINHKQQWDLIVTDVMMPEMSGYTLTEMIRKKFTIFELPILLLTARIRPEDIHTGFLAGANDYLTKPVDMLELQSRIRALIHFKQSVDEQLRMEAAWLQAQIQPHFLFNTINSIASLSLLDPDRMITLLEAFGDYLKGSFNSRNLERQVPLSHELDLLRAYLYIEKERFGERLEVEWNLPDPLDAKLPPLTIQPIVENAIRHGILNRTSGGKLTLSATKEADYIQFIIHDNGVGMDETKLSSLLDRNKKAGTSGVGLTNTDRRLKKMYGQGLTIQSKPGEGTTVTFIVPNP</sequence>
<dbReference type="InterPro" id="IPR001789">
    <property type="entry name" value="Sig_transdc_resp-reg_receiver"/>
</dbReference>
<accession>A0A2W0CBN9</accession>
<reference evidence="15 16" key="1">
    <citation type="submission" date="2018-01" db="EMBL/GenBank/DDBJ databases">
        <title>Genome sequence of the PGP bacterium Paenibacillus illinoisensis E3.</title>
        <authorList>
            <person name="Rolli E."/>
            <person name="Marasco R."/>
            <person name="Bessem C."/>
            <person name="Michoud G."/>
            <person name="Gaiarsa S."/>
            <person name="Borin S."/>
            <person name="Daffonchio D."/>
        </authorList>
    </citation>
    <scope>NUCLEOTIDE SEQUENCE [LARGE SCALE GENOMIC DNA]</scope>
    <source>
        <strain evidence="15 16">E3</strain>
    </source>
</reference>
<proteinExistence type="inferred from homology"/>
<feature type="transmembrane region" description="Helical" evidence="12">
    <location>
        <begin position="365"/>
        <end position="388"/>
    </location>
</feature>
<feature type="transmembrane region" description="Helical" evidence="12">
    <location>
        <begin position="280"/>
        <end position="296"/>
    </location>
</feature>
<keyword evidence="9" id="KW-0902">Two-component regulatory system</keyword>
<dbReference type="InterPro" id="IPR011006">
    <property type="entry name" value="CheY-like_superfamily"/>
</dbReference>
<dbReference type="InterPro" id="IPR036890">
    <property type="entry name" value="HATPase_C_sf"/>
</dbReference>
<dbReference type="InterPro" id="IPR036097">
    <property type="entry name" value="HisK_dim/P_sf"/>
</dbReference>
<dbReference type="Gene3D" id="3.30.565.10">
    <property type="entry name" value="Histidine kinase-like ATPase, C-terminal domain"/>
    <property type="match status" value="2"/>
</dbReference>
<dbReference type="GO" id="GO:0016020">
    <property type="term" value="C:membrane"/>
    <property type="evidence" value="ECO:0007669"/>
    <property type="project" value="InterPro"/>
</dbReference>
<feature type="domain" description="Histidine kinase" evidence="13">
    <location>
        <begin position="441"/>
        <end position="659"/>
    </location>
</feature>
<evidence type="ECO:0000256" key="10">
    <source>
        <dbReference type="ARBA" id="ARBA00074306"/>
    </source>
</evidence>
<evidence type="ECO:0000259" key="13">
    <source>
        <dbReference type="PROSITE" id="PS50109"/>
    </source>
</evidence>
<evidence type="ECO:0000256" key="8">
    <source>
        <dbReference type="ARBA" id="ARBA00022840"/>
    </source>
</evidence>
<dbReference type="FunFam" id="3.30.565.10:FF:000010">
    <property type="entry name" value="Sensor histidine kinase RcsC"/>
    <property type="match status" value="1"/>
</dbReference>
<feature type="transmembrane region" description="Helical" evidence="12">
    <location>
        <begin position="17"/>
        <end position="35"/>
    </location>
</feature>
<keyword evidence="12" id="KW-0812">Transmembrane</keyword>
<dbReference type="AlphaFoldDB" id="A0A2W0CBN9"/>
<comment type="catalytic activity">
    <reaction evidence="1">
        <text>ATP + protein L-histidine = ADP + protein N-phospho-L-histidine.</text>
        <dbReference type="EC" id="2.7.13.3"/>
    </reaction>
</comment>
<feature type="transmembrane region" description="Helical" evidence="12">
    <location>
        <begin position="337"/>
        <end position="353"/>
    </location>
</feature>
<dbReference type="EMBL" id="PRLG01000032">
    <property type="protein sequence ID" value="PYY25745.1"/>
    <property type="molecule type" value="Genomic_DNA"/>
</dbReference>
<evidence type="ECO:0000256" key="7">
    <source>
        <dbReference type="ARBA" id="ARBA00022777"/>
    </source>
</evidence>
<keyword evidence="5 15" id="KW-0808">Transferase</keyword>
<dbReference type="Gene3D" id="1.10.287.130">
    <property type="match status" value="1"/>
</dbReference>
<evidence type="ECO:0000313" key="15">
    <source>
        <dbReference type="EMBL" id="PYY25745.1"/>
    </source>
</evidence>
<evidence type="ECO:0000256" key="4">
    <source>
        <dbReference type="ARBA" id="ARBA00022553"/>
    </source>
</evidence>
<comment type="similarity">
    <text evidence="2">In the N-terminal section; belongs to the phytochrome family.</text>
</comment>
<keyword evidence="7 15" id="KW-0418">Kinase</keyword>
<dbReference type="Gene3D" id="3.40.50.2300">
    <property type="match status" value="1"/>
</dbReference>
<dbReference type="Pfam" id="PF00072">
    <property type="entry name" value="Response_reg"/>
    <property type="match status" value="1"/>
</dbReference>
<organism evidence="15 16">
    <name type="scientific">Paenibacillus illinoisensis</name>
    <dbReference type="NCBI Taxonomy" id="59845"/>
    <lineage>
        <taxon>Bacteria</taxon>
        <taxon>Bacillati</taxon>
        <taxon>Bacillota</taxon>
        <taxon>Bacilli</taxon>
        <taxon>Bacillales</taxon>
        <taxon>Paenibacillaceae</taxon>
        <taxon>Paenibacillus</taxon>
    </lineage>
</organism>
<dbReference type="Pfam" id="PF07695">
    <property type="entry name" value="7TMR-DISM_7TM"/>
    <property type="match status" value="1"/>
</dbReference>
<keyword evidence="12" id="KW-0472">Membrane</keyword>
<evidence type="ECO:0000313" key="16">
    <source>
        <dbReference type="Proteomes" id="UP000247459"/>
    </source>
</evidence>
<dbReference type="SMART" id="SM00388">
    <property type="entry name" value="HisKA"/>
    <property type="match status" value="1"/>
</dbReference>
<evidence type="ECO:0000256" key="2">
    <source>
        <dbReference type="ARBA" id="ARBA00006402"/>
    </source>
</evidence>
<dbReference type="InterPro" id="IPR010559">
    <property type="entry name" value="Sig_transdc_His_kin_internal"/>
</dbReference>
<feature type="modified residue" description="4-aspartylphosphate" evidence="11">
    <location>
        <position position="757"/>
    </location>
</feature>
<dbReference type="CDD" id="cd00082">
    <property type="entry name" value="HisKA"/>
    <property type="match status" value="1"/>
</dbReference>
<keyword evidence="6" id="KW-0547">Nucleotide-binding</keyword>
<keyword evidence="8" id="KW-0067">ATP-binding</keyword>
<dbReference type="PROSITE" id="PS50109">
    <property type="entry name" value="HIS_KIN"/>
    <property type="match status" value="2"/>
</dbReference>
<dbReference type="Pfam" id="PF06580">
    <property type="entry name" value="His_kinase"/>
    <property type="match status" value="1"/>
</dbReference>
<gene>
    <name evidence="15" type="ORF">PIL02S_06317</name>
</gene>
<dbReference type="InterPro" id="IPR011623">
    <property type="entry name" value="7TMR_DISM_rcpt_extracell_dom1"/>
</dbReference>
<keyword evidence="4 11" id="KW-0597">Phosphoprotein</keyword>
<dbReference type="SUPFAM" id="SSF49785">
    <property type="entry name" value="Galactose-binding domain-like"/>
    <property type="match status" value="1"/>
</dbReference>
<keyword evidence="12" id="KW-1133">Transmembrane helix</keyword>
<dbReference type="PROSITE" id="PS50110">
    <property type="entry name" value="RESPONSE_REGULATORY"/>
    <property type="match status" value="1"/>
</dbReference>
<feature type="transmembrane region" description="Helical" evidence="12">
    <location>
        <begin position="394"/>
        <end position="412"/>
    </location>
</feature>
<dbReference type="SUPFAM" id="SSF47384">
    <property type="entry name" value="Homodimeric domain of signal transducing histidine kinase"/>
    <property type="match status" value="1"/>
</dbReference>
<feature type="transmembrane region" description="Helical" evidence="12">
    <location>
        <begin position="218"/>
        <end position="237"/>
    </location>
</feature>
<dbReference type="CDD" id="cd17574">
    <property type="entry name" value="REC_OmpR"/>
    <property type="match status" value="1"/>
</dbReference>
<comment type="caution">
    <text evidence="15">The sequence shown here is derived from an EMBL/GenBank/DDBJ whole genome shotgun (WGS) entry which is preliminary data.</text>
</comment>
<evidence type="ECO:0000256" key="6">
    <source>
        <dbReference type="ARBA" id="ARBA00022741"/>
    </source>
</evidence>
<dbReference type="InterPro" id="IPR004358">
    <property type="entry name" value="Sig_transdc_His_kin-like_C"/>
</dbReference>
<dbReference type="SUPFAM" id="SSF52172">
    <property type="entry name" value="CheY-like"/>
    <property type="match status" value="1"/>
</dbReference>
<evidence type="ECO:0000259" key="14">
    <source>
        <dbReference type="PROSITE" id="PS50110"/>
    </source>
</evidence>
<dbReference type="GO" id="GO:0005524">
    <property type="term" value="F:ATP binding"/>
    <property type="evidence" value="ECO:0007669"/>
    <property type="project" value="UniProtKB-KW"/>
</dbReference>
<dbReference type="PANTHER" id="PTHR43047">
    <property type="entry name" value="TWO-COMPONENT HISTIDINE PROTEIN KINASE"/>
    <property type="match status" value="1"/>
</dbReference>
<dbReference type="CDD" id="cd16922">
    <property type="entry name" value="HATPase_EvgS-ArcB-TorS-like"/>
    <property type="match status" value="1"/>
</dbReference>
<dbReference type="InterPro" id="IPR005467">
    <property type="entry name" value="His_kinase_dom"/>
</dbReference>
<dbReference type="InterPro" id="IPR003661">
    <property type="entry name" value="HisK_dim/P_dom"/>
</dbReference>
<dbReference type="GO" id="GO:0000155">
    <property type="term" value="F:phosphorelay sensor kinase activity"/>
    <property type="evidence" value="ECO:0007669"/>
    <property type="project" value="InterPro"/>
</dbReference>